<dbReference type="EMBL" id="KX488777">
    <property type="protein sequence ID" value="AOO91141.1"/>
    <property type="molecule type" value="Genomic_DNA"/>
</dbReference>
<sequence length="387" mass="42943">MTNNRKKPIRWGMVGGGKGSQIGYIHRSAAHRDDVFTLMAGAFDIDPERGRAFGLDLGLDEARSYRDYATMFAAEAGRADGIEAVSIATPNNTHFAICKAALEHDLHVICEKPLCFTIAEAEELKTLSRARGRIVGVTYGYAGHQMIEQARAMVRNGDLGEIRIVNLQFAHGFHSAAVEEQNPSTRWRVDPKFAGPSYVLGDVGTHPLYIAKVILPHLKIRRLLCTRQSFVKSRAPLEDNAVTLMEYDNGAIATIWSSAVNAGSMHGQKIRIVGSKASIEWWDERPNQLSYEIQGEPARILERGMDYLYPEAKIDDRIGGGHPEGLFEAWANLYRRFGFAINRERGLAPAGIEDLVFPDVDAGLEGVRWVENCVRSADAGGTWLDYR</sequence>
<feature type="domain" description="Gfo/Idh/MocA-like oxidoreductase N-terminal" evidence="1">
    <location>
        <begin position="9"/>
        <end position="139"/>
    </location>
</feature>
<dbReference type="PANTHER" id="PTHR43708:SF3">
    <property type="entry name" value="OXIDOREDUCTASE"/>
    <property type="match status" value="1"/>
</dbReference>
<reference evidence="3" key="1">
    <citation type="journal article" date="2015" name="BMC Genomics">
        <title>Transcriptome profiling of a Rhizobium leguminosarum bv. trifolii rosR mutant reveals the role of the transcriptional regulator RosR in motility, synthesis of cell-surface components, and other cellular processes.</title>
        <authorList>
            <person name="Rachwal K."/>
            <person name="Matczynska E."/>
            <person name="Janczarek M."/>
        </authorList>
    </citation>
    <scope>NUCLEOTIDE SEQUENCE</scope>
    <source>
        <strain evidence="3">Rt24.2</strain>
    </source>
</reference>
<evidence type="ECO:0000259" key="2">
    <source>
        <dbReference type="Pfam" id="PF02894"/>
    </source>
</evidence>
<dbReference type="Pfam" id="PF02894">
    <property type="entry name" value="GFO_IDH_MocA_C"/>
    <property type="match status" value="1"/>
</dbReference>
<dbReference type="SUPFAM" id="SSF55347">
    <property type="entry name" value="Glyceraldehyde-3-phosphate dehydrogenase-like, C-terminal domain"/>
    <property type="match status" value="1"/>
</dbReference>
<dbReference type="Pfam" id="PF01408">
    <property type="entry name" value="GFO_IDH_MocA"/>
    <property type="match status" value="1"/>
</dbReference>
<dbReference type="InterPro" id="IPR004104">
    <property type="entry name" value="Gfo/Idh/MocA-like_OxRdtase_C"/>
</dbReference>
<dbReference type="GO" id="GO:0000166">
    <property type="term" value="F:nucleotide binding"/>
    <property type="evidence" value="ECO:0007669"/>
    <property type="project" value="InterPro"/>
</dbReference>
<protein>
    <submittedName>
        <fullName evidence="3">Oxidoreductase</fullName>
    </submittedName>
</protein>
<dbReference type="InterPro" id="IPR000683">
    <property type="entry name" value="Gfo/Idh/MocA-like_OxRdtase_N"/>
</dbReference>
<dbReference type="InterPro" id="IPR036291">
    <property type="entry name" value="NAD(P)-bd_dom_sf"/>
</dbReference>
<dbReference type="SUPFAM" id="SSF51735">
    <property type="entry name" value="NAD(P)-binding Rossmann-fold domains"/>
    <property type="match status" value="1"/>
</dbReference>
<dbReference type="InterPro" id="IPR051317">
    <property type="entry name" value="Gfo/Idh/MocA_oxidoreduct"/>
</dbReference>
<proteinExistence type="predicted"/>
<dbReference type="PANTHER" id="PTHR43708">
    <property type="entry name" value="CONSERVED EXPRESSED OXIDOREDUCTASE (EUROFUNG)"/>
    <property type="match status" value="1"/>
</dbReference>
<evidence type="ECO:0000259" key="1">
    <source>
        <dbReference type="Pfam" id="PF01408"/>
    </source>
</evidence>
<evidence type="ECO:0000313" key="3">
    <source>
        <dbReference type="EMBL" id="AOO91141.1"/>
    </source>
</evidence>
<name>A0A1B8RB00_RHILT</name>
<reference evidence="3" key="2">
    <citation type="journal article" date="2016" name="Front. Microbiol.">
        <title>The Regulatory Protein RosR Affects Rhizobium leguminosarum bv. trifolii Protein Profiles, Cell Surface Properties, and Symbiosis with Clover.</title>
        <authorList>
            <person name="Rachwal K."/>
            <person name="Boguszewska A."/>
            <person name="Kopcinska J."/>
            <person name="Karas M."/>
            <person name="Tchorzewski M."/>
            <person name="Janczarek M."/>
        </authorList>
    </citation>
    <scope>NUCLEOTIDE SEQUENCE</scope>
    <source>
        <strain evidence="3">Rt24.2</strain>
    </source>
</reference>
<dbReference type="RefSeq" id="WP_028733889.1">
    <property type="nucleotide sequence ID" value="NZ_MAMO01000035.1"/>
</dbReference>
<feature type="domain" description="Gfo/Idh/MocA-like oxidoreductase C-terminal" evidence="2">
    <location>
        <begin position="151"/>
        <end position="381"/>
    </location>
</feature>
<dbReference type="AlphaFoldDB" id="A0A1B8RB00"/>
<dbReference type="GeneID" id="61423017"/>
<organism evidence="3">
    <name type="scientific">Rhizobium leguminosarum bv. trifolii</name>
    <dbReference type="NCBI Taxonomy" id="386"/>
    <lineage>
        <taxon>Bacteria</taxon>
        <taxon>Pseudomonadati</taxon>
        <taxon>Pseudomonadota</taxon>
        <taxon>Alphaproteobacteria</taxon>
        <taxon>Hyphomicrobiales</taxon>
        <taxon>Rhizobiaceae</taxon>
        <taxon>Rhizobium/Agrobacterium group</taxon>
        <taxon>Rhizobium</taxon>
    </lineage>
</organism>
<dbReference type="Gene3D" id="3.40.50.720">
    <property type="entry name" value="NAD(P)-binding Rossmann-like Domain"/>
    <property type="match status" value="1"/>
</dbReference>
<accession>A0A1B8RB00</accession>
<dbReference type="Gene3D" id="3.30.360.10">
    <property type="entry name" value="Dihydrodipicolinate Reductase, domain 2"/>
    <property type="match status" value="1"/>
</dbReference>